<sequence>MAFFTIEKRLRSDGTARYRCTVAVKQNGKYVHRENKTFSKNTLAKSWGAKRVAYIEEHGLPEPEKEMKEISVKTVGDLLTQYENHPNITLGASKRSSLRTLGRSFLAEIKLTDLTANILSSTARPEKRKDLRLPLSLRTYRI</sequence>
<accession>A0A447RI38</accession>
<evidence type="ECO:0000313" key="1">
    <source>
        <dbReference type="EMBL" id="VEA99481.1"/>
    </source>
</evidence>
<organism evidence="1 2">
    <name type="scientific">Klebsiella pneumoniae</name>
    <dbReference type="NCBI Taxonomy" id="573"/>
    <lineage>
        <taxon>Bacteria</taxon>
        <taxon>Pseudomonadati</taxon>
        <taxon>Pseudomonadota</taxon>
        <taxon>Gammaproteobacteria</taxon>
        <taxon>Enterobacterales</taxon>
        <taxon>Enterobacteriaceae</taxon>
        <taxon>Klebsiella/Raoultella group</taxon>
        <taxon>Klebsiella</taxon>
        <taxon>Klebsiella pneumoniae complex</taxon>
    </lineage>
</organism>
<protein>
    <submittedName>
        <fullName evidence="1">Integrase</fullName>
    </submittedName>
</protein>
<gene>
    <name evidence="1" type="ORF">NCTC13635_00587</name>
</gene>
<dbReference type="Proteomes" id="UP000282433">
    <property type="component" value="Chromosome"/>
</dbReference>
<reference evidence="1 2" key="1">
    <citation type="submission" date="2018-12" db="EMBL/GenBank/DDBJ databases">
        <authorList>
            <consortium name="Pathogen Informatics"/>
        </authorList>
    </citation>
    <scope>NUCLEOTIDE SEQUENCE [LARGE SCALE GENOMIC DNA]</scope>
    <source>
        <strain evidence="1 2">NCTC13635</strain>
    </source>
</reference>
<evidence type="ECO:0000313" key="2">
    <source>
        <dbReference type="Proteomes" id="UP000282433"/>
    </source>
</evidence>
<dbReference type="AlphaFoldDB" id="A0A447RI38"/>
<dbReference type="EMBL" id="LR134162">
    <property type="protein sequence ID" value="VEA99481.1"/>
    <property type="molecule type" value="Genomic_DNA"/>
</dbReference>
<proteinExistence type="predicted"/>
<name>A0A447RI38_KLEPN</name>